<feature type="region of interest" description="Disordered" evidence="1">
    <location>
        <begin position="90"/>
        <end position="110"/>
    </location>
</feature>
<keyword evidence="3" id="KW-1185">Reference proteome</keyword>
<dbReference type="EMBL" id="BAAAUD010000007">
    <property type="protein sequence ID" value="GAA2923233.1"/>
    <property type="molecule type" value="Genomic_DNA"/>
</dbReference>
<sequence length="171" mass="17998">MSGPVALLLPVDLIKGVQHAVDTTVSMAVRSVGLAVIRRVSPSVSDDPHSVPSQAVRLVASTATAAVAHIWREVLKAVSVEGVRRGRTAWNAGETGDRSTGPAPREARVRAGKSVYGTGVTDAVGRVTLGCPMAEGLRRGARWCGDLSMSTPKTLAPVRCRHNEEDHAQFG</sequence>
<evidence type="ECO:0000313" key="2">
    <source>
        <dbReference type="EMBL" id="GAA2923233.1"/>
    </source>
</evidence>
<comment type="caution">
    <text evidence="2">The sequence shown here is derived from an EMBL/GenBank/DDBJ whole genome shotgun (WGS) entry which is preliminary data.</text>
</comment>
<proteinExistence type="predicted"/>
<accession>A0ABP6J7H6</accession>
<dbReference type="Proteomes" id="UP001500403">
    <property type="component" value="Unassembled WGS sequence"/>
</dbReference>
<evidence type="ECO:0000313" key="3">
    <source>
        <dbReference type="Proteomes" id="UP001500403"/>
    </source>
</evidence>
<reference evidence="3" key="1">
    <citation type="journal article" date="2019" name="Int. J. Syst. Evol. Microbiol.">
        <title>The Global Catalogue of Microorganisms (GCM) 10K type strain sequencing project: providing services to taxonomists for standard genome sequencing and annotation.</title>
        <authorList>
            <consortium name="The Broad Institute Genomics Platform"/>
            <consortium name="The Broad Institute Genome Sequencing Center for Infectious Disease"/>
            <person name="Wu L."/>
            <person name="Ma J."/>
        </authorList>
    </citation>
    <scope>NUCLEOTIDE SEQUENCE [LARGE SCALE GENOMIC DNA]</scope>
    <source>
        <strain evidence="3">JCM 9088</strain>
    </source>
</reference>
<name>A0ABP6J7H6_9ACTN</name>
<gene>
    <name evidence="2" type="ORF">GCM10010446_04260</name>
</gene>
<organism evidence="2 3">
    <name type="scientific">Streptomyces enissocaesilis</name>
    <dbReference type="NCBI Taxonomy" id="332589"/>
    <lineage>
        <taxon>Bacteria</taxon>
        <taxon>Bacillati</taxon>
        <taxon>Actinomycetota</taxon>
        <taxon>Actinomycetes</taxon>
        <taxon>Kitasatosporales</taxon>
        <taxon>Streptomycetaceae</taxon>
        <taxon>Streptomyces</taxon>
        <taxon>Streptomyces rochei group</taxon>
    </lineage>
</organism>
<evidence type="ECO:0000256" key="1">
    <source>
        <dbReference type="SAM" id="MobiDB-lite"/>
    </source>
</evidence>
<protein>
    <submittedName>
        <fullName evidence="2">Uncharacterized protein</fullName>
    </submittedName>
</protein>